<evidence type="ECO:0000256" key="1">
    <source>
        <dbReference type="ARBA" id="ARBA00006594"/>
    </source>
</evidence>
<evidence type="ECO:0000313" key="8">
    <source>
        <dbReference type="Proteomes" id="UP000516422"/>
    </source>
</evidence>
<evidence type="ECO:0000256" key="5">
    <source>
        <dbReference type="SAM" id="MobiDB-lite"/>
    </source>
</evidence>
<dbReference type="GO" id="GO:0003677">
    <property type="term" value="F:DNA binding"/>
    <property type="evidence" value="ECO:0007669"/>
    <property type="project" value="InterPro"/>
</dbReference>
<evidence type="ECO:0000259" key="6">
    <source>
        <dbReference type="Pfam" id="PF01555"/>
    </source>
</evidence>
<protein>
    <recommendedName>
        <fullName evidence="4">Methyltransferase</fullName>
        <ecNumber evidence="4">2.1.1.-</ecNumber>
    </recommendedName>
</protein>
<feature type="domain" description="DNA methylase N-4/N-6" evidence="6">
    <location>
        <begin position="53"/>
        <end position="262"/>
    </location>
</feature>
<dbReference type="KEGG" id="sgf:HEP81_01576"/>
<dbReference type="Gene3D" id="3.40.50.150">
    <property type="entry name" value="Vaccinia Virus protein VP39"/>
    <property type="match status" value="1"/>
</dbReference>
<dbReference type="InterPro" id="IPR002941">
    <property type="entry name" value="DNA_methylase_N4/N6"/>
</dbReference>
<dbReference type="GO" id="GO:0008170">
    <property type="term" value="F:N-methyltransferase activity"/>
    <property type="evidence" value="ECO:0007669"/>
    <property type="project" value="InterPro"/>
</dbReference>
<keyword evidence="2 7" id="KW-0489">Methyltransferase</keyword>
<dbReference type="EC" id="2.1.1.-" evidence="4"/>
<dbReference type="EMBL" id="CP051006">
    <property type="protein sequence ID" value="QNT91905.1"/>
    <property type="molecule type" value="Genomic_DNA"/>
</dbReference>
<evidence type="ECO:0000256" key="4">
    <source>
        <dbReference type="RuleBase" id="RU362026"/>
    </source>
</evidence>
<dbReference type="SUPFAM" id="SSF53335">
    <property type="entry name" value="S-adenosyl-L-methionine-dependent methyltransferases"/>
    <property type="match status" value="1"/>
</dbReference>
<organism evidence="7 8">
    <name type="scientific">Streptomyces griseofuscus</name>
    <dbReference type="NCBI Taxonomy" id="146922"/>
    <lineage>
        <taxon>Bacteria</taxon>
        <taxon>Bacillati</taxon>
        <taxon>Actinomycetota</taxon>
        <taxon>Actinomycetes</taxon>
        <taxon>Kitasatosporales</taxon>
        <taxon>Streptomycetaceae</taxon>
        <taxon>Streptomyces</taxon>
    </lineage>
</organism>
<dbReference type="InterPro" id="IPR002052">
    <property type="entry name" value="DNA_methylase_N6_adenine_CS"/>
</dbReference>
<dbReference type="Pfam" id="PF01555">
    <property type="entry name" value="N6_N4_Mtase"/>
    <property type="match status" value="1"/>
</dbReference>
<evidence type="ECO:0000256" key="3">
    <source>
        <dbReference type="ARBA" id="ARBA00022679"/>
    </source>
</evidence>
<name>A0A7H1PV25_9ACTN</name>
<dbReference type="FunFam" id="3.40.50.150:FF:000166">
    <property type="entry name" value="Methyltransferase"/>
    <property type="match status" value="1"/>
</dbReference>
<comment type="similarity">
    <text evidence="1 4">Belongs to the N(4)/N(6)-methyltransferase family.</text>
</comment>
<dbReference type="PROSITE" id="PS00092">
    <property type="entry name" value="N6_MTASE"/>
    <property type="match status" value="1"/>
</dbReference>
<sequence>MGFCMPISGPRGLLCEAAFPSAFPHPNRGSSLPFSLHQGDALAVLSGLPDGCVDSVITDPPYNSGGRTAKERTTRSAKQKYTSADAKNDLADFTGENMDQRSYGFWLTQIMTEAHRLTKTGGTALLFTDWRQLPITTDAIQAAGWLWRGVLAWHKPQARPQKGRFTQNCEFIVWASKGPIDGSRNPVYLPGMYSASQPSGAKRQHITQKPVEVMRELVKISPEGGTVLDFCAGSGSTGVAALLEGRDFIGVEKTEHYASIAADRLTETIRETLTQDDVVLAV</sequence>
<dbReference type="Proteomes" id="UP000516422">
    <property type="component" value="Chromosome"/>
</dbReference>
<dbReference type="InterPro" id="IPR029063">
    <property type="entry name" value="SAM-dependent_MTases_sf"/>
</dbReference>
<dbReference type="PRINTS" id="PR00508">
    <property type="entry name" value="S21N4MTFRASE"/>
</dbReference>
<dbReference type="InterPro" id="IPR001091">
    <property type="entry name" value="RM_Methyltransferase"/>
</dbReference>
<evidence type="ECO:0000256" key="2">
    <source>
        <dbReference type="ARBA" id="ARBA00022603"/>
    </source>
</evidence>
<evidence type="ECO:0000313" key="7">
    <source>
        <dbReference type="EMBL" id="QNT91905.1"/>
    </source>
</evidence>
<gene>
    <name evidence="7" type="ORF">HEP81_01576</name>
</gene>
<proteinExistence type="inferred from homology"/>
<dbReference type="REBASE" id="445905">
    <property type="entry name" value="M.Sgr40191ORF1576P"/>
</dbReference>
<accession>A0A7H1PV25</accession>
<dbReference type="GO" id="GO:0032259">
    <property type="term" value="P:methylation"/>
    <property type="evidence" value="ECO:0007669"/>
    <property type="project" value="UniProtKB-KW"/>
</dbReference>
<keyword evidence="3" id="KW-0808">Transferase</keyword>
<feature type="region of interest" description="Disordered" evidence="5">
    <location>
        <begin position="59"/>
        <end position="82"/>
    </location>
</feature>
<dbReference type="AlphaFoldDB" id="A0A7H1PV25"/>
<reference evidence="7 8" key="1">
    <citation type="submission" date="2020-04" db="EMBL/GenBank/DDBJ databases">
        <title>Characterization and engineering of Streptomyces griseofuscus DSM40191 as a potential heterologous host for expression of BGCs.</title>
        <authorList>
            <person name="Gren T."/>
            <person name="Whitford C.M."/>
            <person name="Mohite O.S."/>
            <person name="Joergensen T.S."/>
            <person name="Nielsen J.B."/>
            <person name="Lee S.Y."/>
            <person name="Weber T."/>
        </authorList>
    </citation>
    <scope>NUCLEOTIDE SEQUENCE [LARGE SCALE GENOMIC DNA]</scope>
    <source>
        <strain evidence="7 8">DSM 40191</strain>
    </source>
</reference>